<name>A0A2P2IKX3_RHIMU</name>
<sequence length="40" mass="4672">MSTVFSVYFLFCIQPIHLSFTFDIFSPLFDPDCFNSTSWA</sequence>
<dbReference type="AlphaFoldDB" id="A0A2P2IKX3"/>
<accession>A0A2P2IKX3</accession>
<reference evidence="1" key="1">
    <citation type="submission" date="2018-02" db="EMBL/GenBank/DDBJ databases">
        <title>Rhizophora mucronata_Transcriptome.</title>
        <authorList>
            <person name="Meera S.P."/>
            <person name="Sreeshan A."/>
            <person name="Augustine A."/>
        </authorList>
    </citation>
    <scope>NUCLEOTIDE SEQUENCE</scope>
    <source>
        <tissue evidence="1">Leaf</tissue>
    </source>
</reference>
<dbReference type="EMBL" id="GGEC01001372">
    <property type="protein sequence ID" value="MBW81855.1"/>
    <property type="molecule type" value="Transcribed_RNA"/>
</dbReference>
<evidence type="ECO:0000313" key="1">
    <source>
        <dbReference type="EMBL" id="MBW81855.1"/>
    </source>
</evidence>
<proteinExistence type="predicted"/>
<organism evidence="1">
    <name type="scientific">Rhizophora mucronata</name>
    <name type="common">Asiatic mangrove</name>
    <dbReference type="NCBI Taxonomy" id="61149"/>
    <lineage>
        <taxon>Eukaryota</taxon>
        <taxon>Viridiplantae</taxon>
        <taxon>Streptophyta</taxon>
        <taxon>Embryophyta</taxon>
        <taxon>Tracheophyta</taxon>
        <taxon>Spermatophyta</taxon>
        <taxon>Magnoliopsida</taxon>
        <taxon>eudicotyledons</taxon>
        <taxon>Gunneridae</taxon>
        <taxon>Pentapetalae</taxon>
        <taxon>rosids</taxon>
        <taxon>fabids</taxon>
        <taxon>Malpighiales</taxon>
        <taxon>Rhizophoraceae</taxon>
        <taxon>Rhizophora</taxon>
    </lineage>
</organism>
<protein>
    <submittedName>
        <fullName evidence="1">Uncharacterized protein</fullName>
    </submittedName>
</protein>